<name>A0AAV1CD69_OLDCO</name>
<evidence type="ECO:0000256" key="2">
    <source>
        <dbReference type="SAM" id="MobiDB-lite"/>
    </source>
</evidence>
<evidence type="ECO:0000313" key="5">
    <source>
        <dbReference type="Proteomes" id="UP001161247"/>
    </source>
</evidence>
<dbReference type="PANTHER" id="PTHR36383:SF1">
    <property type="entry name" value="PROTEIN, PUTATIVE-RELATED"/>
    <property type="match status" value="1"/>
</dbReference>
<feature type="coiled-coil region" evidence="1">
    <location>
        <begin position="62"/>
        <end position="123"/>
    </location>
</feature>
<sequence>MAHHPLMVVRCSSDSSKNNISPPPDNSNNNNSSLKEVLSGMVDERVEMLLGKEENKALLQGLEDAALRVEMAKKQLAEFDRQEAEAQQIRDYVNKLQSTTSEIAECQKEISEAKAMVDEAYRTLEATGAEESSLLPEVGTESIINKDEERVESVTAAIVSAVVGTLAGLPLALTRATTGNVNDLIVPLGITFVSCALYGVTFRYAVRRDLDNFHLKSGTSAAFGIVKALATLGAKPTLQQLDIDRLFPVALDSAVYISENLLIFSFAGVALDFCIKSGFLSPYPIVRTRP</sequence>
<feature type="transmembrane region" description="Helical" evidence="3">
    <location>
        <begin position="185"/>
        <end position="206"/>
    </location>
</feature>
<feature type="region of interest" description="Disordered" evidence="2">
    <location>
        <begin position="1"/>
        <end position="34"/>
    </location>
</feature>
<keyword evidence="5" id="KW-1185">Reference proteome</keyword>
<evidence type="ECO:0000256" key="1">
    <source>
        <dbReference type="SAM" id="Coils"/>
    </source>
</evidence>
<feature type="transmembrane region" description="Helical" evidence="3">
    <location>
        <begin position="154"/>
        <end position="173"/>
    </location>
</feature>
<evidence type="ECO:0000313" key="4">
    <source>
        <dbReference type="EMBL" id="CAI9093397.1"/>
    </source>
</evidence>
<proteinExistence type="predicted"/>
<organism evidence="4 5">
    <name type="scientific">Oldenlandia corymbosa var. corymbosa</name>
    <dbReference type="NCBI Taxonomy" id="529605"/>
    <lineage>
        <taxon>Eukaryota</taxon>
        <taxon>Viridiplantae</taxon>
        <taxon>Streptophyta</taxon>
        <taxon>Embryophyta</taxon>
        <taxon>Tracheophyta</taxon>
        <taxon>Spermatophyta</taxon>
        <taxon>Magnoliopsida</taxon>
        <taxon>eudicotyledons</taxon>
        <taxon>Gunneridae</taxon>
        <taxon>Pentapetalae</taxon>
        <taxon>asterids</taxon>
        <taxon>lamiids</taxon>
        <taxon>Gentianales</taxon>
        <taxon>Rubiaceae</taxon>
        <taxon>Rubioideae</taxon>
        <taxon>Spermacoceae</taxon>
        <taxon>Hedyotis-Oldenlandia complex</taxon>
        <taxon>Oldenlandia</taxon>
    </lineage>
</organism>
<evidence type="ECO:0000256" key="3">
    <source>
        <dbReference type="SAM" id="Phobius"/>
    </source>
</evidence>
<keyword evidence="1" id="KW-0175">Coiled coil</keyword>
<accession>A0AAV1CD69</accession>
<dbReference type="PANTHER" id="PTHR36383">
    <property type="entry name" value="OS09G0529350 PROTEIN"/>
    <property type="match status" value="1"/>
</dbReference>
<gene>
    <name evidence="4" type="ORF">OLC1_LOCUS4819</name>
</gene>
<keyword evidence="3" id="KW-0812">Transmembrane</keyword>
<dbReference type="EMBL" id="OX459119">
    <property type="protein sequence ID" value="CAI9093397.1"/>
    <property type="molecule type" value="Genomic_DNA"/>
</dbReference>
<protein>
    <submittedName>
        <fullName evidence="4">OLC1v1028895C1</fullName>
    </submittedName>
</protein>
<dbReference type="Proteomes" id="UP001161247">
    <property type="component" value="Chromosome 2"/>
</dbReference>
<dbReference type="AlphaFoldDB" id="A0AAV1CD69"/>
<reference evidence="4" key="1">
    <citation type="submission" date="2023-03" db="EMBL/GenBank/DDBJ databases">
        <authorList>
            <person name="Julca I."/>
        </authorList>
    </citation>
    <scope>NUCLEOTIDE SEQUENCE</scope>
</reference>
<keyword evidence="3" id="KW-0472">Membrane</keyword>
<keyword evidence="3" id="KW-1133">Transmembrane helix</keyword>
<feature type="compositionally biased region" description="Low complexity" evidence="2">
    <location>
        <begin position="12"/>
        <end position="33"/>
    </location>
</feature>